<reference evidence="1" key="2">
    <citation type="submission" date="2020-03" db="EMBL/GenBank/DDBJ databases">
        <title>Walnut 2.0.</title>
        <authorList>
            <person name="Marrano A."/>
            <person name="Britton M."/>
            <person name="Zimin A.V."/>
            <person name="Zaini P.A."/>
            <person name="Workman R."/>
            <person name="Puiu D."/>
            <person name="Bianco L."/>
            <person name="Allen B.J."/>
            <person name="Troggio M."/>
            <person name="Leslie C.A."/>
            <person name="Timp W."/>
            <person name="Dendekar A."/>
            <person name="Salzberg S.L."/>
            <person name="Neale D.B."/>
        </authorList>
    </citation>
    <scope>NUCLEOTIDE SEQUENCE</scope>
    <source>
        <tissue evidence="1">Leaves</tissue>
    </source>
</reference>
<dbReference type="Gramene" id="Jr01_07860_p3">
    <property type="protein sequence ID" value="cds.Jr01_07860_p3"/>
    <property type="gene ID" value="Jr01_07860"/>
</dbReference>
<evidence type="ECO:0000313" key="1">
    <source>
        <dbReference type="EMBL" id="KAF5479949.1"/>
    </source>
</evidence>
<reference evidence="1" key="1">
    <citation type="submission" date="2015-10" db="EMBL/GenBank/DDBJ databases">
        <authorList>
            <person name="Martinez-Garcia P.J."/>
            <person name="Crepeau M.W."/>
            <person name="Puiu D."/>
            <person name="Gonzalez-Ibeas D."/>
            <person name="Whalen J."/>
            <person name="Stevens K."/>
            <person name="Paul R."/>
            <person name="Butterfield T."/>
            <person name="Britton M."/>
            <person name="Reagan R."/>
            <person name="Chakraborty S."/>
            <person name="Walawage S.L."/>
            <person name="Vasquez-Gross H.A."/>
            <person name="Cardeno C."/>
            <person name="Famula R."/>
            <person name="Pratt K."/>
            <person name="Kuruganti S."/>
            <person name="Aradhya M.K."/>
            <person name="Leslie C.A."/>
            <person name="Dandekar A.M."/>
            <person name="Salzberg S.L."/>
            <person name="Wegrzyn J.L."/>
            <person name="Langley C.H."/>
            <person name="Neale D.B."/>
        </authorList>
    </citation>
    <scope>NUCLEOTIDE SEQUENCE</scope>
    <source>
        <tissue evidence="1">Leaves</tissue>
    </source>
</reference>
<proteinExistence type="predicted"/>
<sequence>MVEEEDDKGLQNRKVVGVEGDQVVVHSHKVVGVVLVDDGDMAVGVEDRIQDVVEEARKYLAAVAVGRKDPGVAVEVGRKDLEVEVDVYGKALFFWCLGLWRG</sequence>
<gene>
    <name evidence="1" type="ORF">F2P56_000730</name>
</gene>
<name>A0A834D3D3_JUGRE</name>
<dbReference type="AlphaFoldDB" id="A0A834D3D3"/>
<dbReference type="EMBL" id="LIHL02000001">
    <property type="protein sequence ID" value="KAF5479949.1"/>
    <property type="molecule type" value="Genomic_DNA"/>
</dbReference>
<dbReference type="Proteomes" id="UP000619265">
    <property type="component" value="Unassembled WGS sequence"/>
</dbReference>
<organism evidence="1 2">
    <name type="scientific">Juglans regia</name>
    <name type="common">English walnut</name>
    <dbReference type="NCBI Taxonomy" id="51240"/>
    <lineage>
        <taxon>Eukaryota</taxon>
        <taxon>Viridiplantae</taxon>
        <taxon>Streptophyta</taxon>
        <taxon>Embryophyta</taxon>
        <taxon>Tracheophyta</taxon>
        <taxon>Spermatophyta</taxon>
        <taxon>Magnoliopsida</taxon>
        <taxon>eudicotyledons</taxon>
        <taxon>Gunneridae</taxon>
        <taxon>Pentapetalae</taxon>
        <taxon>rosids</taxon>
        <taxon>fabids</taxon>
        <taxon>Fagales</taxon>
        <taxon>Juglandaceae</taxon>
        <taxon>Juglans</taxon>
    </lineage>
</organism>
<protein>
    <submittedName>
        <fullName evidence="1">Uncharacterized protein</fullName>
    </submittedName>
</protein>
<evidence type="ECO:0000313" key="2">
    <source>
        <dbReference type="Proteomes" id="UP000619265"/>
    </source>
</evidence>
<comment type="caution">
    <text evidence="1">The sequence shown here is derived from an EMBL/GenBank/DDBJ whole genome shotgun (WGS) entry which is preliminary data.</text>
</comment>
<accession>A0A834D3D3</accession>